<dbReference type="Proteomes" id="UP001055460">
    <property type="component" value="Chromosome"/>
</dbReference>
<reference evidence="2" key="1">
    <citation type="submission" date="2022-06" db="EMBL/GenBank/DDBJ databases">
        <title>Physiological and biochemical characterization and genomic elucidation of a strain of the genus Ensifer adhaerens M8 that combines arsenic oxidation and chromium reduction.</title>
        <authorList>
            <person name="Li X."/>
            <person name="Yu c."/>
        </authorList>
    </citation>
    <scope>NUCLEOTIDE SEQUENCE</scope>
    <source>
        <strain evidence="2">M8</strain>
    </source>
</reference>
<name>A0A9Q9D866_ENSAD</name>
<feature type="signal peptide" evidence="1">
    <location>
        <begin position="1"/>
        <end position="20"/>
    </location>
</feature>
<evidence type="ECO:0000313" key="2">
    <source>
        <dbReference type="EMBL" id="USJ21639.1"/>
    </source>
</evidence>
<dbReference type="AlphaFoldDB" id="A0A9Q9D866"/>
<gene>
    <name evidence="2" type="ORF">NE863_09870</name>
</gene>
<dbReference type="RefSeq" id="WP_246812720.1">
    <property type="nucleotide sequence ID" value="NZ_CP098807.1"/>
</dbReference>
<evidence type="ECO:0000256" key="1">
    <source>
        <dbReference type="SAM" id="SignalP"/>
    </source>
</evidence>
<dbReference type="EMBL" id="CP098807">
    <property type="protein sequence ID" value="USJ21639.1"/>
    <property type="molecule type" value="Genomic_DNA"/>
</dbReference>
<proteinExistence type="predicted"/>
<organism evidence="2 3">
    <name type="scientific">Ensifer adhaerens</name>
    <name type="common">Sinorhizobium morelense</name>
    <dbReference type="NCBI Taxonomy" id="106592"/>
    <lineage>
        <taxon>Bacteria</taxon>
        <taxon>Pseudomonadati</taxon>
        <taxon>Pseudomonadota</taxon>
        <taxon>Alphaproteobacteria</taxon>
        <taxon>Hyphomicrobiales</taxon>
        <taxon>Rhizobiaceae</taxon>
        <taxon>Sinorhizobium/Ensifer group</taxon>
        <taxon>Ensifer</taxon>
    </lineage>
</organism>
<accession>A0A9Q9D866</accession>
<protein>
    <submittedName>
        <fullName evidence="2">Uncharacterized protein</fullName>
    </submittedName>
</protein>
<sequence length="138" mass="14487">MTASLSFTAALLLAAASASAAMAGETSTAPSGTYCGQLSSAGVLSDAETHFETAADGTVVGKYVFSDQGQSVDGELAETGDDGDGSDLTRSFMWRDKYGYGQLIVTFTPDFSEFDGRWNAGGSEFLPWNGRRCHQTIS</sequence>
<evidence type="ECO:0000313" key="3">
    <source>
        <dbReference type="Proteomes" id="UP001055460"/>
    </source>
</evidence>
<feature type="chain" id="PRO_5040508855" evidence="1">
    <location>
        <begin position="21"/>
        <end position="138"/>
    </location>
</feature>
<keyword evidence="1" id="KW-0732">Signal</keyword>